<name>A0A1M7NIU4_9PSED</name>
<sequence>MGANVDWIVVLDASLEAAKPLAQQVRDWLIAQQIVSLSAPQAPSWAGPDLLGRGLRAANWDACPVEDLLSQGGVQIIIERRVFHTGDNGIQAFECPSCNATHSPDDVPWSDAVQAWVSAEPDDRLQCPTCRERCSIVEWKFMSCEWGFGNLAFGFWNWPIDERLVNEIASLTGHRCRLVHEHL</sequence>
<reference evidence="1 2" key="1">
    <citation type="submission" date="2016-11" db="EMBL/GenBank/DDBJ databases">
        <authorList>
            <person name="Jaros S."/>
            <person name="Januszkiewicz K."/>
            <person name="Wedrychowicz H."/>
        </authorList>
    </citation>
    <scope>NUCLEOTIDE SEQUENCE [LARGE SCALE GENOMIC DNA]</scope>
    <source>
        <strain evidence="1 2">LMG 26898</strain>
    </source>
</reference>
<evidence type="ECO:0000313" key="1">
    <source>
        <dbReference type="EMBL" id="SHN03362.1"/>
    </source>
</evidence>
<gene>
    <name evidence="1" type="ORF">SAMN05216593_10657</name>
</gene>
<dbReference type="EMBL" id="FRDA01000006">
    <property type="protein sequence ID" value="SHN03362.1"/>
    <property type="molecule type" value="Genomic_DNA"/>
</dbReference>
<dbReference type="OrthoDB" id="6919284at2"/>
<evidence type="ECO:0000313" key="2">
    <source>
        <dbReference type="Proteomes" id="UP000183983"/>
    </source>
</evidence>
<dbReference type="Proteomes" id="UP000183983">
    <property type="component" value="Unassembled WGS sequence"/>
</dbReference>
<dbReference type="RefSeq" id="WP_073166940.1">
    <property type="nucleotide sequence ID" value="NZ_FRDA01000006.1"/>
</dbReference>
<dbReference type="AlphaFoldDB" id="A0A1M7NIU4"/>
<protein>
    <submittedName>
        <fullName evidence="1">Uncharacterized protein</fullName>
    </submittedName>
</protein>
<dbReference type="STRING" id="1190415.SAMN05216593_10657"/>
<organism evidence="1 2">
    <name type="scientific">Pseudomonas asturiensis</name>
    <dbReference type="NCBI Taxonomy" id="1190415"/>
    <lineage>
        <taxon>Bacteria</taxon>
        <taxon>Pseudomonadati</taxon>
        <taxon>Pseudomonadota</taxon>
        <taxon>Gammaproteobacteria</taxon>
        <taxon>Pseudomonadales</taxon>
        <taxon>Pseudomonadaceae</taxon>
        <taxon>Pseudomonas</taxon>
    </lineage>
</organism>
<proteinExistence type="predicted"/>
<accession>A0A1M7NIU4</accession>